<protein>
    <recommendedName>
        <fullName evidence="3">RRM domain-containing protein</fullName>
    </recommendedName>
</protein>
<dbReference type="PANTHER" id="PTHR48038">
    <property type="entry name" value="RIBONUCLEOPROTEIN RB97D"/>
    <property type="match status" value="1"/>
</dbReference>
<feature type="compositionally biased region" description="Polar residues" evidence="2">
    <location>
        <begin position="181"/>
        <end position="201"/>
    </location>
</feature>
<dbReference type="EMBL" id="HBNS01006713">
    <property type="protein sequence ID" value="CAE4589041.1"/>
    <property type="molecule type" value="Transcribed_RNA"/>
</dbReference>
<dbReference type="SMART" id="SM00360">
    <property type="entry name" value="RRM"/>
    <property type="match status" value="2"/>
</dbReference>
<feature type="compositionally biased region" description="Polar residues" evidence="2">
    <location>
        <begin position="139"/>
        <end position="155"/>
    </location>
</feature>
<feature type="region of interest" description="Disordered" evidence="2">
    <location>
        <begin position="683"/>
        <end position="712"/>
    </location>
</feature>
<feature type="compositionally biased region" description="Basic and acidic residues" evidence="2">
    <location>
        <begin position="281"/>
        <end position="302"/>
    </location>
</feature>
<dbReference type="Gene3D" id="3.30.70.330">
    <property type="match status" value="2"/>
</dbReference>
<feature type="region of interest" description="Disordered" evidence="2">
    <location>
        <begin position="139"/>
        <end position="201"/>
    </location>
</feature>
<accession>A0A7S4QNI5</accession>
<evidence type="ECO:0000313" key="4">
    <source>
        <dbReference type="EMBL" id="CAE4589041.1"/>
    </source>
</evidence>
<dbReference type="AlphaFoldDB" id="A0A7S4QNI5"/>
<keyword evidence="1" id="KW-0694">RNA-binding</keyword>
<gene>
    <name evidence="4" type="ORF">DBRI00130_LOCUS5435</name>
</gene>
<feature type="region of interest" description="Disordered" evidence="2">
    <location>
        <begin position="522"/>
        <end position="613"/>
    </location>
</feature>
<feature type="region of interest" description="Disordered" evidence="2">
    <location>
        <begin position="278"/>
        <end position="302"/>
    </location>
</feature>
<dbReference type="PROSITE" id="PS50102">
    <property type="entry name" value="RRM"/>
    <property type="match status" value="2"/>
</dbReference>
<reference evidence="4" key="1">
    <citation type="submission" date="2021-01" db="EMBL/GenBank/DDBJ databases">
        <authorList>
            <person name="Corre E."/>
            <person name="Pelletier E."/>
            <person name="Niang G."/>
            <person name="Scheremetjew M."/>
            <person name="Finn R."/>
            <person name="Kale V."/>
            <person name="Holt S."/>
            <person name="Cochrane G."/>
            <person name="Meng A."/>
            <person name="Brown T."/>
            <person name="Cohen L."/>
        </authorList>
    </citation>
    <scope>NUCLEOTIDE SEQUENCE</scope>
    <source>
        <strain evidence="4">GSO104</strain>
    </source>
</reference>
<feature type="domain" description="RRM" evidence="3">
    <location>
        <begin position="730"/>
        <end position="800"/>
    </location>
</feature>
<evidence type="ECO:0000256" key="2">
    <source>
        <dbReference type="SAM" id="MobiDB-lite"/>
    </source>
</evidence>
<feature type="compositionally biased region" description="Polar residues" evidence="2">
    <location>
        <begin position="574"/>
        <end position="596"/>
    </location>
</feature>
<dbReference type="InterPro" id="IPR000504">
    <property type="entry name" value="RRM_dom"/>
</dbReference>
<feature type="domain" description="RRM" evidence="3">
    <location>
        <begin position="613"/>
        <end position="683"/>
    </location>
</feature>
<dbReference type="InterPro" id="IPR035441">
    <property type="entry name" value="TFIIS/LEDGF_dom_sf"/>
</dbReference>
<dbReference type="Pfam" id="PF00076">
    <property type="entry name" value="RRM_1"/>
    <property type="match status" value="1"/>
</dbReference>
<dbReference type="SUPFAM" id="SSF47676">
    <property type="entry name" value="Conserved domain common to transcription factors TFIIS, elongin A, CRSP70"/>
    <property type="match status" value="1"/>
</dbReference>
<dbReference type="InterPro" id="IPR012677">
    <property type="entry name" value="Nucleotide-bd_a/b_plait_sf"/>
</dbReference>
<proteinExistence type="predicted"/>
<sequence length="829" mass="88328">MARGPENVSGGLDMLHKARVIEMRRCILLAIVGSTSSSSASLQRILKNGYLIVVKSWLDDILNSAVGGVDLLLHLLSSISMLPVTKEMVTTSKLGKAVAAVEKHTICTGSKNEGAIKMRISKVKEQWSASVKVMKQSASSSKRQLDYSTPNSLSASKRAKTEDQVGKKDTSISNLLKRVSGNDNSRAPSSAQTSNALTNGNGNAISAAEAARLRSQERDAKLKARLKTIDQPIGTTAENNMPEDKAIPTKNKHIKWADNAGGELLISHQLGNTGEEILTQGRKDGSKQEETRGSASWTDRRKKDRLREKELLERARKSKIVDKEDSLDAMTMMVIPWHHPMPLPPDPQNPPAQVTSNEYAAQVTRMASVLPSNYLSEEDVPKNPTSLSDIEQALDITSISSSVPMPIPFYAPEPETTAAPVSPAPVQPHSVVAPAPAPVVTSLPPPPPPPPVAASGATIETLQAMGLPVFLVGSNMQALQTLAASPSLLNTFRDVNGMYDQARLMALVQTLTMNLAPSQPVQQISQNQAQSMPSSTVPGGAGFQSHANSVPPPPQYGAASTYQASPQPMGYGGFQSTQGAQGTQNSHDTDSSQGSQRGFPGKGYRGDQNGTDGNLHISGYGPATTQAEIIALFSPYVQVEEVVQKNGFSFVNTRDPDGARRAKDALSGALLGGSPVRINIAMRRARDPSYENKGKSSRPTRGGTAGLPRDATGQVALDQVRDDRGNPATKNLFVAGYGNGTSERQLRQIFGQHAAVTGCVMKGSFSFVNTADKMSAITARDALTGSLLNGGVLRINFAKESGRLGTSFDTTYGPGANQSNQRYLNAPMH</sequence>
<evidence type="ECO:0000259" key="3">
    <source>
        <dbReference type="PROSITE" id="PS50102"/>
    </source>
</evidence>
<dbReference type="PANTHER" id="PTHR48038:SF1">
    <property type="entry name" value="RIBONUCLEOPROTEIN RB97D"/>
    <property type="match status" value="1"/>
</dbReference>
<evidence type="ECO:0000256" key="1">
    <source>
        <dbReference type="PROSITE-ProRule" id="PRU00176"/>
    </source>
</evidence>
<feature type="compositionally biased region" description="Basic and acidic residues" evidence="2">
    <location>
        <begin position="159"/>
        <end position="170"/>
    </location>
</feature>
<feature type="compositionally biased region" description="Polar residues" evidence="2">
    <location>
        <begin position="522"/>
        <end position="537"/>
    </location>
</feature>
<name>A0A7S4QNI5_9STRA</name>
<dbReference type="SUPFAM" id="SSF54928">
    <property type="entry name" value="RNA-binding domain, RBD"/>
    <property type="match status" value="1"/>
</dbReference>
<dbReference type="GO" id="GO:0003723">
    <property type="term" value="F:RNA binding"/>
    <property type="evidence" value="ECO:0007669"/>
    <property type="project" value="UniProtKB-UniRule"/>
</dbReference>
<feature type="compositionally biased region" description="Basic and acidic residues" evidence="2">
    <location>
        <begin position="684"/>
        <end position="694"/>
    </location>
</feature>
<organism evidence="4">
    <name type="scientific">Ditylum brightwellii</name>
    <dbReference type="NCBI Taxonomy" id="49249"/>
    <lineage>
        <taxon>Eukaryota</taxon>
        <taxon>Sar</taxon>
        <taxon>Stramenopiles</taxon>
        <taxon>Ochrophyta</taxon>
        <taxon>Bacillariophyta</taxon>
        <taxon>Mediophyceae</taxon>
        <taxon>Lithodesmiophycidae</taxon>
        <taxon>Lithodesmiales</taxon>
        <taxon>Lithodesmiaceae</taxon>
        <taxon>Ditylum</taxon>
    </lineage>
</organism>
<dbReference type="InterPro" id="IPR035979">
    <property type="entry name" value="RBD_domain_sf"/>
</dbReference>
<dbReference type="Gene3D" id="1.20.930.10">
    <property type="entry name" value="Conserved domain common to transcription factors TFIIS, elongin A, CRSP70"/>
    <property type="match status" value="1"/>
</dbReference>